<feature type="compositionally biased region" description="Acidic residues" evidence="1">
    <location>
        <begin position="1"/>
        <end position="13"/>
    </location>
</feature>
<dbReference type="AlphaFoldDB" id="A0A8S3GZD6"/>
<dbReference type="EMBL" id="CAJOBH010284322">
    <property type="protein sequence ID" value="CAF5173517.1"/>
    <property type="molecule type" value="Genomic_DNA"/>
</dbReference>
<feature type="non-terminal residue" evidence="2">
    <location>
        <position position="1"/>
    </location>
</feature>
<sequence length="101" mass="10992">DIDDEEEFDDEQDEPKPNVVKPANQSSPSSLSSGSNSSLKLPTSKLHATNNGHCNDDDDDEEGLIKNSSQKLQQQNLVEFMHRLQANPLNTLSGSNGLITA</sequence>
<proteinExistence type="predicted"/>
<feature type="non-terminal residue" evidence="2">
    <location>
        <position position="101"/>
    </location>
</feature>
<feature type="region of interest" description="Disordered" evidence="1">
    <location>
        <begin position="1"/>
        <end position="70"/>
    </location>
</feature>
<feature type="compositionally biased region" description="Low complexity" evidence="1">
    <location>
        <begin position="26"/>
        <end position="44"/>
    </location>
</feature>
<name>A0A8S3GZD6_9BILA</name>
<organism evidence="2 3">
    <name type="scientific">Rotaria magnacalcarata</name>
    <dbReference type="NCBI Taxonomy" id="392030"/>
    <lineage>
        <taxon>Eukaryota</taxon>
        <taxon>Metazoa</taxon>
        <taxon>Spiralia</taxon>
        <taxon>Gnathifera</taxon>
        <taxon>Rotifera</taxon>
        <taxon>Eurotatoria</taxon>
        <taxon>Bdelloidea</taxon>
        <taxon>Philodinida</taxon>
        <taxon>Philodinidae</taxon>
        <taxon>Rotaria</taxon>
    </lineage>
</organism>
<comment type="caution">
    <text evidence="2">The sequence shown here is derived from an EMBL/GenBank/DDBJ whole genome shotgun (WGS) entry which is preliminary data.</text>
</comment>
<evidence type="ECO:0000256" key="1">
    <source>
        <dbReference type="SAM" id="MobiDB-lite"/>
    </source>
</evidence>
<accession>A0A8S3GZD6</accession>
<dbReference type="Proteomes" id="UP000681967">
    <property type="component" value="Unassembled WGS sequence"/>
</dbReference>
<gene>
    <name evidence="2" type="ORF">BYL167_LOCUS77764</name>
</gene>
<protein>
    <submittedName>
        <fullName evidence="2">Uncharacterized protein</fullName>
    </submittedName>
</protein>
<evidence type="ECO:0000313" key="3">
    <source>
        <dbReference type="Proteomes" id="UP000681967"/>
    </source>
</evidence>
<reference evidence="2" key="1">
    <citation type="submission" date="2021-02" db="EMBL/GenBank/DDBJ databases">
        <authorList>
            <person name="Nowell W R."/>
        </authorList>
    </citation>
    <scope>NUCLEOTIDE SEQUENCE</scope>
</reference>
<evidence type="ECO:0000313" key="2">
    <source>
        <dbReference type="EMBL" id="CAF5173517.1"/>
    </source>
</evidence>